<gene>
    <name evidence="6" type="ORF">RIB2604_04100440</name>
</gene>
<accession>A0A146G2Y9</accession>
<organism evidence="6 7">
    <name type="scientific">Aspergillus kawachii</name>
    <name type="common">White koji mold</name>
    <name type="synonym">Aspergillus awamori var. kawachi</name>
    <dbReference type="NCBI Taxonomy" id="1069201"/>
    <lineage>
        <taxon>Eukaryota</taxon>
        <taxon>Fungi</taxon>
        <taxon>Dikarya</taxon>
        <taxon>Ascomycota</taxon>
        <taxon>Pezizomycotina</taxon>
        <taxon>Eurotiomycetes</taxon>
        <taxon>Eurotiomycetidae</taxon>
        <taxon>Eurotiales</taxon>
        <taxon>Aspergillaceae</taxon>
        <taxon>Aspergillus</taxon>
        <taxon>Aspergillus subgen. Circumdati</taxon>
    </lineage>
</organism>
<keyword evidence="2" id="KW-0732">Signal</keyword>
<dbReference type="InterPro" id="IPR011118">
    <property type="entry name" value="Tannase/feruloyl_esterase"/>
</dbReference>
<comment type="similarity">
    <text evidence="5">Belongs to the tannase family.</text>
</comment>
<sequence length="195" mass="21417">MVSSPVSTTIHSNVSISSSNFNPAATISYCDVTFNYTHTGRNDRVALTYWLPAPADFKNRFLTTGGEAYEINEGSSTSGSLPGGLMYGAVASLTDGGFNGQSFDDVFLLANGTVDWKSTSWIHEMMEIGRQLTRNVYNTGNDKVYTYYQSCSEGGREGWSQAQRYGYDYDGIIVGAPAFRFAHQQINHLVPNVVE</sequence>
<evidence type="ECO:0000256" key="5">
    <source>
        <dbReference type="RuleBase" id="RU361238"/>
    </source>
</evidence>
<dbReference type="Proteomes" id="UP000075230">
    <property type="component" value="Unassembled WGS sequence"/>
</dbReference>
<dbReference type="EMBL" id="BCWF01000040">
    <property type="protein sequence ID" value="GAT31233.1"/>
    <property type="molecule type" value="Genomic_DNA"/>
</dbReference>
<reference evidence="6 7" key="1">
    <citation type="journal article" date="2016" name="DNA Res.">
        <title>Genome sequence of Aspergillus luchuensis NBRC 4314.</title>
        <authorList>
            <person name="Yamada O."/>
            <person name="Machida M."/>
            <person name="Hosoyama A."/>
            <person name="Goto M."/>
            <person name="Takahashi T."/>
            <person name="Futagami T."/>
            <person name="Yamagata Y."/>
            <person name="Takeuchi M."/>
            <person name="Kobayashi T."/>
            <person name="Koike H."/>
            <person name="Abe K."/>
            <person name="Asai K."/>
            <person name="Arita M."/>
            <person name="Fujita N."/>
            <person name="Fukuda K."/>
            <person name="Higa K."/>
            <person name="Horikawa H."/>
            <person name="Ishikawa T."/>
            <person name="Jinno K."/>
            <person name="Kato Y."/>
            <person name="Kirimura K."/>
            <person name="Mizutani O."/>
            <person name="Nakasone K."/>
            <person name="Sano M."/>
            <person name="Shiraishi Y."/>
            <person name="Tsukahara M."/>
            <person name="Gomi K."/>
        </authorList>
    </citation>
    <scope>NUCLEOTIDE SEQUENCE [LARGE SCALE GENOMIC DNA]</scope>
    <source>
        <strain evidence="6 7">RIB 2604</strain>
    </source>
</reference>
<evidence type="ECO:0000256" key="3">
    <source>
        <dbReference type="ARBA" id="ARBA00022801"/>
    </source>
</evidence>
<evidence type="ECO:0000313" key="7">
    <source>
        <dbReference type="Proteomes" id="UP000075230"/>
    </source>
</evidence>
<reference evidence="7" key="2">
    <citation type="submission" date="2016-02" db="EMBL/GenBank/DDBJ databases">
        <title>Genome sequencing of Aspergillus luchuensis NBRC 4314.</title>
        <authorList>
            <person name="Yamada O."/>
        </authorList>
    </citation>
    <scope>NUCLEOTIDE SEQUENCE [LARGE SCALE GENOMIC DNA]</scope>
    <source>
        <strain evidence="7">RIB 2604</strain>
    </source>
</reference>
<evidence type="ECO:0000256" key="2">
    <source>
        <dbReference type="ARBA" id="ARBA00022729"/>
    </source>
</evidence>
<keyword evidence="4" id="KW-1015">Disulfide bond</keyword>
<dbReference type="EC" id="3.1.1.-" evidence="5"/>
<protein>
    <recommendedName>
        <fullName evidence="5">Carboxylic ester hydrolase</fullName>
        <ecNumber evidence="5">3.1.1.-</ecNumber>
    </recommendedName>
</protein>
<keyword evidence="1" id="KW-0719">Serine esterase</keyword>
<evidence type="ECO:0000256" key="4">
    <source>
        <dbReference type="ARBA" id="ARBA00023157"/>
    </source>
</evidence>
<dbReference type="GO" id="GO:0052689">
    <property type="term" value="F:carboxylic ester hydrolase activity"/>
    <property type="evidence" value="ECO:0007669"/>
    <property type="project" value="UniProtKB-KW"/>
</dbReference>
<keyword evidence="3 5" id="KW-0378">Hydrolase</keyword>
<dbReference type="Pfam" id="PF07519">
    <property type="entry name" value="Tannase"/>
    <property type="match status" value="1"/>
</dbReference>
<dbReference type="AlphaFoldDB" id="A0A146G2Y9"/>
<dbReference type="VEuPathDB" id="FungiDB:ASPFODRAFT_84022"/>
<evidence type="ECO:0000313" key="6">
    <source>
        <dbReference type="EMBL" id="GAT31233.1"/>
    </source>
</evidence>
<proteinExistence type="inferred from homology"/>
<dbReference type="PANTHER" id="PTHR33938:SF16">
    <property type="entry name" value="CARBOXYLIC ESTER HYDROLASE"/>
    <property type="match status" value="1"/>
</dbReference>
<evidence type="ECO:0000256" key="1">
    <source>
        <dbReference type="ARBA" id="ARBA00022487"/>
    </source>
</evidence>
<comment type="caution">
    <text evidence="6">The sequence shown here is derived from an EMBL/GenBank/DDBJ whole genome shotgun (WGS) entry which is preliminary data.</text>
</comment>
<dbReference type="PANTHER" id="PTHR33938">
    <property type="entry name" value="FERULOYL ESTERASE B-RELATED"/>
    <property type="match status" value="1"/>
</dbReference>
<name>A0A146G2Y9_ASPKA</name>